<evidence type="ECO:0000313" key="6">
    <source>
        <dbReference type="Proteomes" id="UP000812844"/>
    </source>
</evidence>
<accession>A0ABS6WA70</accession>
<evidence type="ECO:0000313" key="5">
    <source>
        <dbReference type="EMBL" id="MBW3083385.1"/>
    </source>
</evidence>
<gene>
    <name evidence="5" type="ORF">KIH73_08425</name>
</gene>
<dbReference type="Proteomes" id="UP000812844">
    <property type="component" value="Unassembled WGS sequence"/>
</dbReference>
<dbReference type="PANTHER" id="PTHR43479">
    <property type="entry name" value="ACREF/ENVCD OPERON REPRESSOR-RELATED"/>
    <property type="match status" value="1"/>
</dbReference>
<reference evidence="5 6" key="1">
    <citation type="submission" date="2021-05" db="EMBL/GenBank/DDBJ databases">
        <title>Phylogenetic classification of ten novel species belonging to the genus Bifidobacterium comprising B. colchicus sp. nov., B. abeli sp. nov., B. bicoloris sp. nov., B. guerezis sp. nov., B. rosaliae sp. nov., B. santillanensis sp. nov., B. argentati sp. nov., B. amazzoni sp. nov., B. pluviali sp. nov., and B. pinnaculum sp. nov.</title>
        <authorList>
            <person name="Lugli G.A."/>
            <person name="Ruiz Garcia L."/>
            <person name="Margolles A."/>
            <person name="Ventura M."/>
        </authorList>
    </citation>
    <scope>NUCLEOTIDE SEQUENCE [LARGE SCALE GENOMIC DNA]</scope>
    <source>
        <strain evidence="5 6">6T3</strain>
    </source>
</reference>
<evidence type="ECO:0000256" key="1">
    <source>
        <dbReference type="ARBA" id="ARBA00023125"/>
    </source>
</evidence>
<dbReference type="EMBL" id="JAHBBD010000020">
    <property type="protein sequence ID" value="MBW3083385.1"/>
    <property type="molecule type" value="Genomic_DNA"/>
</dbReference>
<dbReference type="InterPro" id="IPR001647">
    <property type="entry name" value="HTH_TetR"/>
</dbReference>
<organism evidence="5 6">
    <name type="scientific">Bifidobacterium phasiani</name>
    <dbReference type="NCBI Taxonomy" id="2834431"/>
    <lineage>
        <taxon>Bacteria</taxon>
        <taxon>Bacillati</taxon>
        <taxon>Actinomycetota</taxon>
        <taxon>Actinomycetes</taxon>
        <taxon>Bifidobacteriales</taxon>
        <taxon>Bifidobacteriaceae</taxon>
        <taxon>Bifidobacterium</taxon>
    </lineage>
</organism>
<dbReference type="RefSeq" id="WP_219082468.1">
    <property type="nucleotide sequence ID" value="NZ_JAHBBD010000020.1"/>
</dbReference>
<feature type="DNA-binding region" description="H-T-H motif" evidence="2">
    <location>
        <begin position="34"/>
        <end position="53"/>
    </location>
</feature>
<keyword evidence="1 2" id="KW-0238">DNA-binding</keyword>
<dbReference type="PROSITE" id="PS50977">
    <property type="entry name" value="HTH_TETR_2"/>
    <property type="match status" value="1"/>
</dbReference>
<feature type="domain" description="HTH tetR-type" evidence="4">
    <location>
        <begin position="11"/>
        <end position="71"/>
    </location>
</feature>
<name>A0ABS6WA70_9BIFI</name>
<keyword evidence="6" id="KW-1185">Reference proteome</keyword>
<evidence type="ECO:0000259" key="4">
    <source>
        <dbReference type="PROSITE" id="PS50977"/>
    </source>
</evidence>
<dbReference type="InterPro" id="IPR050624">
    <property type="entry name" value="HTH-type_Tx_Regulator"/>
</dbReference>
<feature type="region of interest" description="Disordered" evidence="3">
    <location>
        <begin position="223"/>
        <end position="242"/>
    </location>
</feature>
<feature type="compositionally biased region" description="Basic and acidic residues" evidence="3">
    <location>
        <begin position="229"/>
        <end position="242"/>
    </location>
</feature>
<evidence type="ECO:0000256" key="2">
    <source>
        <dbReference type="PROSITE-ProRule" id="PRU00335"/>
    </source>
</evidence>
<evidence type="ECO:0000256" key="3">
    <source>
        <dbReference type="SAM" id="MobiDB-lite"/>
    </source>
</evidence>
<dbReference type="Pfam" id="PF00440">
    <property type="entry name" value="TetR_N"/>
    <property type="match status" value="1"/>
</dbReference>
<comment type="caution">
    <text evidence="5">The sequence shown here is derived from an EMBL/GenBank/DDBJ whole genome shotgun (WGS) entry which is preliminary data.</text>
</comment>
<protein>
    <submittedName>
        <fullName evidence="5">TetR family transcriptional regulator</fullName>
    </submittedName>
</protein>
<sequence length="242" mass="27756">MPRPRRDSEILPAKERLENAFWELLADREYRKITVTDIVREAQVNRNSFYYHFSGLSELADAAILREVERVPLHGIANRTDRRPGDAATGAADDGTLKRQLHERLVAALDDPEQREHINRLALIAGPHSAPELMESLRDFSRMSLISALQLDPRHLSLRSDLTLEFAVGGVIAILRRWPELRSRFTAETLFDENLTALAMGVYLSISNNDLREYWREVFREPQGQATDRTADRTQDRTADRP</sequence>
<dbReference type="PANTHER" id="PTHR43479:SF11">
    <property type="entry name" value="ACREF_ENVCD OPERON REPRESSOR-RELATED"/>
    <property type="match status" value="1"/>
</dbReference>
<proteinExistence type="predicted"/>